<name>A0A9N9PBB9_9GLOM</name>
<reference evidence="1" key="1">
    <citation type="submission" date="2021-06" db="EMBL/GenBank/DDBJ databases">
        <authorList>
            <person name="Kallberg Y."/>
            <person name="Tangrot J."/>
            <person name="Rosling A."/>
        </authorList>
    </citation>
    <scope>NUCLEOTIDE SEQUENCE</scope>
    <source>
        <strain evidence="1">MA453B</strain>
    </source>
</reference>
<organism evidence="1 2">
    <name type="scientific">Dentiscutata erythropus</name>
    <dbReference type="NCBI Taxonomy" id="1348616"/>
    <lineage>
        <taxon>Eukaryota</taxon>
        <taxon>Fungi</taxon>
        <taxon>Fungi incertae sedis</taxon>
        <taxon>Mucoromycota</taxon>
        <taxon>Glomeromycotina</taxon>
        <taxon>Glomeromycetes</taxon>
        <taxon>Diversisporales</taxon>
        <taxon>Gigasporaceae</taxon>
        <taxon>Dentiscutata</taxon>
    </lineage>
</organism>
<dbReference type="Proteomes" id="UP000789405">
    <property type="component" value="Unassembled WGS sequence"/>
</dbReference>
<gene>
    <name evidence="1" type="ORF">DERYTH_LOCUS24472</name>
</gene>
<protein>
    <submittedName>
        <fullName evidence="1">3824_t:CDS:1</fullName>
    </submittedName>
</protein>
<comment type="caution">
    <text evidence="1">The sequence shown here is derived from an EMBL/GenBank/DDBJ whole genome shotgun (WGS) entry which is preliminary data.</text>
</comment>
<dbReference type="EMBL" id="CAJVPY010041250">
    <property type="protein sequence ID" value="CAG8806456.1"/>
    <property type="molecule type" value="Genomic_DNA"/>
</dbReference>
<evidence type="ECO:0000313" key="2">
    <source>
        <dbReference type="Proteomes" id="UP000789405"/>
    </source>
</evidence>
<keyword evidence="2" id="KW-1185">Reference proteome</keyword>
<proteinExistence type="predicted"/>
<feature type="non-terminal residue" evidence="1">
    <location>
        <position position="1"/>
    </location>
</feature>
<evidence type="ECO:0000313" key="1">
    <source>
        <dbReference type="EMBL" id="CAG8806456.1"/>
    </source>
</evidence>
<sequence>KLYNSMLNAPEVNQCTKLLLQEECKALFLCMRNNMTELYEELISQSISKLAEQFTLTHN</sequence>
<feature type="non-terminal residue" evidence="1">
    <location>
        <position position="59"/>
    </location>
</feature>
<dbReference type="AlphaFoldDB" id="A0A9N9PBB9"/>
<accession>A0A9N9PBB9</accession>